<evidence type="ECO:0000256" key="17">
    <source>
        <dbReference type="ARBA" id="ARBA00025153"/>
    </source>
</evidence>
<keyword evidence="7" id="KW-0479">Metal-binding</keyword>
<keyword evidence="11" id="KW-0460">Magnesium</keyword>
<dbReference type="AlphaFoldDB" id="A0A6J7JSY5"/>
<dbReference type="CDD" id="cd01171">
    <property type="entry name" value="YXKO-related"/>
    <property type="match status" value="1"/>
</dbReference>
<dbReference type="PANTHER" id="PTHR12592">
    <property type="entry name" value="ATP-DEPENDENT (S)-NAD(P)H-HYDRATE DEHYDRATASE FAMILY MEMBER"/>
    <property type="match status" value="1"/>
</dbReference>
<feature type="domain" description="YjeF C-terminal" evidence="21">
    <location>
        <begin position="354"/>
        <end position="633"/>
    </location>
</feature>
<comment type="similarity">
    <text evidence="3">In the C-terminal section; belongs to the NnrD/CARKD family.</text>
</comment>
<dbReference type="PANTHER" id="PTHR12592:SF0">
    <property type="entry name" value="ATP-DEPENDENT (S)-NAD(P)H-HYDRATE DEHYDRATASE"/>
    <property type="match status" value="1"/>
</dbReference>
<gene>
    <name evidence="23" type="ORF">UFOPK3733_01580</name>
</gene>
<evidence type="ECO:0000256" key="19">
    <source>
        <dbReference type="ARBA" id="ARBA00048238"/>
    </source>
</evidence>
<feature type="domain" description="YjeF N-terminal" evidence="22">
    <location>
        <begin position="165"/>
        <end position="349"/>
    </location>
</feature>
<evidence type="ECO:0000256" key="11">
    <source>
        <dbReference type="ARBA" id="ARBA00022842"/>
    </source>
</evidence>
<dbReference type="InterPro" id="IPR029056">
    <property type="entry name" value="Ribokinase-like"/>
</dbReference>
<keyword evidence="15" id="KW-0275">Fatty acid biosynthesis</keyword>
<comment type="function">
    <text evidence="17">Bifunctional enzyme that catalyzes the epimerization of the S- and R-forms of NAD(P)HX and the dehydration of the S-form of NAD(P)HX at the expense of ADP, which is converted to AMP. This allows the repair of both epimers of NAD(P)HX, a damaged form of NAD(P)H that is a result of enzymatic or heat-dependent hydration.</text>
</comment>
<dbReference type="NCBIfam" id="TIGR00196">
    <property type="entry name" value="yjeF_cterm"/>
    <property type="match status" value="1"/>
</dbReference>
<comment type="cofactor">
    <cofactor evidence="1">
        <name>K(+)</name>
        <dbReference type="ChEBI" id="CHEBI:29103"/>
    </cofactor>
</comment>
<evidence type="ECO:0000256" key="9">
    <source>
        <dbReference type="ARBA" id="ARBA00022832"/>
    </source>
</evidence>
<sequence length="638" mass="65469">MIHSVGIDLVDVDRFRRMLDRRPGLIERLFTPGERDYCQQRTDPAERFAVRFAAKEATLKSMGVGIGAVEWHDIEVVRSPEGRPSVHLAGRAVALAGELGIVRLELSMTHTSTMAQAEVIAIGEGIPARGGQARMAQWRREVGERPALDPVAAGGISAGGLVPIVTPAEMNVIDHDAPEPVEELIARAGSALARHAIRMLGGTYGRRVVVLVGRGNNGNDGRDVARRLTRRGVRVRVIDVAQAPAELPQCDLVIDAAFGSGFSIDMTRPFTAPAPPAGAMVLAVDIPSGVDGLTGQAGATAGVMTAGVMTADETLTFAALKPGLLFADGARCAGTITVAEIGLDVSSAKAHLVGATAVAGWLAARSIDAHKWNSAVCVVAGGPGMEGAAALASRAALRTGAGYVRLAMPTVIDALTAASAVQLPIEVVLRMLPPVAWAEQVLTDLDRFQSLVIGNGLGLAPQTLASVVDVLVGAKMLGLPTVVDADGLTALAETSVTSDAYSKLVGANTVLTPHDGEFARLDGAPPGTDRIAAARRLAARTGAVVLLKGPSTVVASPTGDVLVSTTGDARLATAGTGDVLAGIIGALLATGLDPFRAAAAGAFIHGLAGALGWKHGSVAGDLPWRIPAVRAALDELLS</sequence>
<evidence type="ECO:0000313" key="23">
    <source>
        <dbReference type="EMBL" id="CAB4945921.1"/>
    </source>
</evidence>
<keyword evidence="8" id="KW-0547">Nucleotide-binding</keyword>
<dbReference type="Pfam" id="PF03853">
    <property type="entry name" value="YjeF_N"/>
    <property type="match status" value="2"/>
</dbReference>
<dbReference type="GO" id="GO:0005524">
    <property type="term" value="F:ATP binding"/>
    <property type="evidence" value="ECO:0007669"/>
    <property type="project" value="UniProtKB-KW"/>
</dbReference>
<dbReference type="InterPro" id="IPR008278">
    <property type="entry name" value="4-PPantetheinyl_Trfase_dom"/>
</dbReference>
<evidence type="ECO:0000256" key="6">
    <source>
        <dbReference type="ARBA" id="ARBA00022679"/>
    </source>
</evidence>
<dbReference type="InterPro" id="IPR036652">
    <property type="entry name" value="YjeF_N_dom_sf"/>
</dbReference>
<dbReference type="NCBIfam" id="TIGR00516">
    <property type="entry name" value="acpS"/>
    <property type="match status" value="1"/>
</dbReference>
<comment type="catalytic activity">
    <reaction evidence="19">
        <text>(6S)-NADHX + ADP = AMP + phosphate + NADH + H(+)</text>
        <dbReference type="Rhea" id="RHEA:32223"/>
        <dbReference type="ChEBI" id="CHEBI:15378"/>
        <dbReference type="ChEBI" id="CHEBI:43474"/>
        <dbReference type="ChEBI" id="CHEBI:57945"/>
        <dbReference type="ChEBI" id="CHEBI:64074"/>
        <dbReference type="ChEBI" id="CHEBI:456215"/>
        <dbReference type="ChEBI" id="CHEBI:456216"/>
        <dbReference type="EC" id="4.2.1.136"/>
    </reaction>
</comment>
<dbReference type="NCBIfam" id="TIGR00556">
    <property type="entry name" value="pantethn_trn"/>
    <property type="match status" value="1"/>
</dbReference>
<dbReference type="InterPro" id="IPR004443">
    <property type="entry name" value="YjeF_N_dom"/>
</dbReference>
<dbReference type="Gene3D" id="3.40.1190.20">
    <property type="match status" value="1"/>
</dbReference>
<dbReference type="InterPro" id="IPR017953">
    <property type="entry name" value="Carbohydrate_kinase_pred_CS"/>
</dbReference>
<evidence type="ECO:0000256" key="3">
    <source>
        <dbReference type="ARBA" id="ARBA00009524"/>
    </source>
</evidence>
<evidence type="ECO:0000256" key="14">
    <source>
        <dbReference type="ARBA" id="ARBA00023098"/>
    </source>
</evidence>
<dbReference type="SUPFAM" id="SSF56214">
    <property type="entry name" value="4'-phosphopantetheinyl transferase"/>
    <property type="match status" value="1"/>
</dbReference>
<evidence type="ECO:0000256" key="20">
    <source>
        <dbReference type="ARBA" id="ARBA00049209"/>
    </source>
</evidence>
<dbReference type="GO" id="GO:0008897">
    <property type="term" value="F:holo-[acyl-carrier-protein] synthase activity"/>
    <property type="evidence" value="ECO:0007669"/>
    <property type="project" value="InterPro"/>
</dbReference>
<dbReference type="SUPFAM" id="SSF64153">
    <property type="entry name" value="YjeF N-terminal domain-like"/>
    <property type="match status" value="1"/>
</dbReference>
<dbReference type="GO" id="GO:0006633">
    <property type="term" value="P:fatty acid biosynthetic process"/>
    <property type="evidence" value="ECO:0007669"/>
    <property type="project" value="UniProtKB-KW"/>
</dbReference>
<dbReference type="InterPro" id="IPR037143">
    <property type="entry name" value="4-PPantetheinyl_Trfase_dom_sf"/>
</dbReference>
<keyword evidence="13" id="KW-0520">NAD</keyword>
<evidence type="ECO:0000256" key="2">
    <source>
        <dbReference type="ARBA" id="ARBA00006001"/>
    </source>
</evidence>
<proteinExistence type="inferred from homology"/>
<dbReference type="Pfam" id="PF01256">
    <property type="entry name" value="Carb_kinase"/>
    <property type="match status" value="1"/>
</dbReference>
<evidence type="ECO:0000256" key="1">
    <source>
        <dbReference type="ARBA" id="ARBA00001958"/>
    </source>
</evidence>
<keyword evidence="16" id="KW-0456">Lyase</keyword>
<dbReference type="InterPro" id="IPR004568">
    <property type="entry name" value="Ppantetheine-prot_Trfase_dom"/>
</dbReference>
<evidence type="ECO:0000256" key="18">
    <source>
        <dbReference type="ARBA" id="ARBA00032624"/>
    </source>
</evidence>
<dbReference type="GO" id="GO:0110051">
    <property type="term" value="P:metabolite repair"/>
    <property type="evidence" value="ECO:0007669"/>
    <property type="project" value="TreeGrafter"/>
</dbReference>
<keyword evidence="10" id="KW-0067">ATP-binding</keyword>
<dbReference type="SUPFAM" id="SSF53613">
    <property type="entry name" value="Ribokinase-like"/>
    <property type="match status" value="1"/>
</dbReference>
<evidence type="ECO:0000256" key="16">
    <source>
        <dbReference type="ARBA" id="ARBA00023239"/>
    </source>
</evidence>
<keyword evidence="5" id="KW-0444">Lipid biosynthesis</keyword>
<evidence type="ECO:0000256" key="5">
    <source>
        <dbReference type="ARBA" id="ARBA00022516"/>
    </source>
</evidence>
<dbReference type="NCBIfam" id="NF000832">
    <property type="entry name" value="PRK00070.3-2"/>
    <property type="match status" value="1"/>
</dbReference>
<name>A0A6J7JSY5_9ZZZZ</name>
<evidence type="ECO:0000259" key="21">
    <source>
        <dbReference type="PROSITE" id="PS51383"/>
    </source>
</evidence>
<keyword evidence="6" id="KW-0808">Transferase</keyword>
<evidence type="ECO:0000256" key="15">
    <source>
        <dbReference type="ARBA" id="ARBA00023160"/>
    </source>
</evidence>
<evidence type="ECO:0000256" key="12">
    <source>
        <dbReference type="ARBA" id="ARBA00022857"/>
    </source>
</evidence>
<evidence type="ECO:0000256" key="13">
    <source>
        <dbReference type="ARBA" id="ARBA00023027"/>
    </source>
</evidence>
<dbReference type="PROSITE" id="PS01050">
    <property type="entry name" value="YJEF_C_2"/>
    <property type="match status" value="1"/>
</dbReference>
<comment type="similarity">
    <text evidence="2">In the N-terminal section; belongs to the NnrE/AIBP family.</text>
</comment>
<evidence type="ECO:0000259" key="22">
    <source>
        <dbReference type="PROSITE" id="PS51385"/>
    </source>
</evidence>
<dbReference type="Gene3D" id="3.40.50.10260">
    <property type="entry name" value="YjeF N-terminal domain"/>
    <property type="match status" value="2"/>
</dbReference>
<evidence type="ECO:0000256" key="10">
    <source>
        <dbReference type="ARBA" id="ARBA00022840"/>
    </source>
</evidence>
<keyword evidence="9" id="KW-0276">Fatty acid metabolism</keyword>
<dbReference type="EC" id="4.2.1.136" evidence="4"/>
<dbReference type="EMBL" id="CAFBNC010000090">
    <property type="protein sequence ID" value="CAB4945921.1"/>
    <property type="molecule type" value="Genomic_DNA"/>
</dbReference>
<comment type="catalytic activity">
    <reaction evidence="20">
        <text>(6S)-NADPHX + ADP = AMP + phosphate + NADPH + H(+)</text>
        <dbReference type="Rhea" id="RHEA:32235"/>
        <dbReference type="ChEBI" id="CHEBI:15378"/>
        <dbReference type="ChEBI" id="CHEBI:43474"/>
        <dbReference type="ChEBI" id="CHEBI:57783"/>
        <dbReference type="ChEBI" id="CHEBI:64076"/>
        <dbReference type="ChEBI" id="CHEBI:456215"/>
        <dbReference type="ChEBI" id="CHEBI:456216"/>
        <dbReference type="EC" id="4.2.1.136"/>
    </reaction>
</comment>
<dbReference type="GO" id="GO:0052855">
    <property type="term" value="F:ADP-dependent NAD(P)H-hydrate dehydratase activity"/>
    <property type="evidence" value="ECO:0007669"/>
    <property type="project" value="UniProtKB-EC"/>
</dbReference>
<dbReference type="HAMAP" id="MF_00101">
    <property type="entry name" value="AcpS"/>
    <property type="match status" value="1"/>
</dbReference>
<dbReference type="GO" id="GO:0000287">
    <property type="term" value="F:magnesium ion binding"/>
    <property type="evidence" value="ECO:0007669"/>
    <property type="project" value="InterPro"/>
</dbReference>
<keyword evidence="14" id="KW-0443">Lipid metabolism</keyword>
<dbReference type="PROSITE" id="PS51383">
    <property type="entry name" value="YJEF_C_3"/>
    <property type="match status" value="1"/>
</dbReference>
<evidence type="ECO:0000256" key="4">
    <source>
        <dbReference type="ARBA" id="ARBA00013129"/>
    </source>
</evidence>
<dbReference type="Gene3D" id="3.90.470.20">
    <property type="entry name" value="4'-phosphopantetheinyl transferase domain"/>
    <property type="match status" value="1"/>
</dbReference>
<organism evidence="23">
    <name type="scientific">freshwater metagenome</name>
    <dbReference type="NCBI Taxonomy" id="449393"/>
    <lineage>
        <taxon>unclassified sequences</taxon>
        <taxon>metagenomes</taxon>
        <taxon>ecological metagenomes</taxon>
    </lineage>
</organism>
<protein>
    <recommendedName>
        <fullName evidence="4">ADP-dependent NAD(P)H-hydrate dehydratase</fullName>
        <ecNumber evidence="4">4.2.1.136</ecNumber>
    </recommendedName>
    <alternativeName>
        <fullName evidence="18">Nicotinamide nucleotide repair protein</fullName>
    </alternativeName>
</protein>
<accession>A0A6J7JSY5</accession>
<keyword evidence="12" id="KW-0521">NADP</keyword>
<dbReference type="GO" id="GO:0052856">
    <property type="term" value="F:NAD(P)HX epimerase activity"/>
    <property type="evidence" value="ECO:0007669"/>
    <property type="project" value="TreeGrafter"/>
</dbReference>
<evidence type="ECO:0000256" key="7">
    <source>
        <dbReference type="ARBA" id="ARBA00022723"/>
    </source>
</evidence>
<dbReference type="InterPro" id="IPR000631">
    <property type="entry name" value="CARKD"/>
</dbReference>
<evidence type="ECO:0000256" key="8">
    <source>
        <dbReference type="ARBA" id="ARBA00022741"/>
    </source>
</evidence>
<reference evidence="23" key="1">
    <citation type="submission" date="2020-05" db="EMBL/GenBank/DDBJ databases">
        <authorList>
            <person name="Chiriac C."/>
            <person name="Salcher M."/>
            <person name="Ghai R."/>
            <person name="Kavagutti S V."/>
        </authorList>
    </citation>
    <scope>NUCLEOTIDE SEQUENCE</scope>
</reference>
<dbReference type="Pfam" id="PF01648">
    <property type="entry name" value="ACPS"/>
    <property type="match status" value="1"/>
</dbReference>
<dbReference type="PROSITE" id="PS51385">
    <property type="entry name" value="YJEF_N"/>
    <property type="match status" value="1"/>
</dbReference>
<dbReference type="InterPro" id="IPR002582">
    <property type="entry name" value="ACPS"/>
</dbReference>
<dbReference type="HAMAP" id="MF_01965">
    <property type="entry name" value="NADHX_dehydratase"/>
    <property type="match status" value="1"/>
</dbReference>